<reference evidence="4 5" key="1">
    <citation type="submission" date="2014-05" db="EMBL/GenBank/DDBJ databases">
        <title>Complete Genome Sequence of vBDshPR2C, a New N4-Like Lytic Phage Infecting Dinoroseobacter shibae.</title>
        <authorList>
            <person name="Cai L."/>
            <person name="Zhang R."/>
            <person name="Jiao N."/>
        </authorList>
    </citation>
    <scope>NUCLEOTIDE SEQUENCE [LARGE SCALE GENOMIC DNA]</scope>
</reference>
<feature type="compositionally biased region" description="Low complexity" evidence="1">
    <location>
        <begin position="25"/>
        <end position="38"/>
    </location>
</feature>
<protein>
    <recommendedName>
        <fullName evidence="6">Metallopeptidase domain protein</fullName>
    </recommendedName>
</protein>
<sequence>MQTALKDQTAGVNTSNQSMDPNQISQTQTGQTTSGTVTGVGELLSADDTLAAYVEEMLEKDKRFKGMSRYVYDINFYWSKAIPTACAGHGFIFFNPDWWDQMVHEERKTVIAHEIYHLICKHLERGVDKDPESYALAIDHVVNQACEDDGFMTKHTFNGRPNTDFGGAGMVLDHRFKGMGSDAIYSVIYEERKKNPDSHPGGGSGPSKDQIEELVKQALEGSGKDLQQQAEENEQAVDNAIEGGKQAGNQAGGTHTILSTEGKKVFIKSAAYEEIFEDYLTDPLSGGKRTFMRPSRRQKKGGLRLKGKYPKRGRKNRLTHLVYALDISGSITSHQRQQFLRSAKTLKEKLNPQLMTVMLWDTQIQFEHTFREDEELDNIPTMCGGGTSLHPVYQRVSQIMPEALVIFTDLAVSIPPKPDWETIWFVPDMNVYDPYLDAVTYGEVYLIPEK</sequence>
<feature type="compositionally biased region" description="Basic residues" evidence="1">
    <location>
        <begin position="290"/>
        <end position="310"/>
    </location>
</feature>
<dbReference type="InterPro" id="IPR018698">
    <property type="entry name" value="VWA-like_dom"/>
</dbReference>
<accession>A0A0A7CHS3</accession>
<evidence type="ECO:0000259" key="3">
    <source>
        <dbReference type="Pfam" id="PF13203"/>
    </source>
</evidence>
<name>A0A0A7CHS3_9CAUD</name>
<dbReference type="EMBL" id="KJ803031">
    <property type="protein sequence ID" value="AID16901.1"/>
    <property type="molecule type" value="Genomic_DNA"/>
</dbReference>
<proteinExistence type="predicted"/>
<feature type="compositionally biased region" description="Polar residues" evidence="1">
    <location>
        <begin position="1"/>
        <end position="24"/>
    </location>
</feature>
<dbReference type="SUPFAM" id="SSF53300">
    <property type="entry name" value="vWA-like"/>
    <property type="match status" value="1"/>
</dbReference>
<organism evidence="4 5">
    <name type="scientific">Dinoroseobacter phage vBDshPR2C</name>
    <dbReference type="NCBI Taxonomy" id="1498169"/>
    <lineage>
        <taxon>Viruses</taxon>
        <taxon>Duplodnaviria</taxon>
        <taxon>Heunggongvirae</taxon>
        <taxon>Uroviricota</taxon>
        <taxon>Caudoviricetes</taxon>
        <taxon>Schitoviridae</taxon>
        <taxon>Rhodovirinae</taxon>
        <taxon>Baltimorevirus</taxon>
        <taxon>Baltimorevirus DFL12</taxon>
    </lineage>
</organism>
<evidence type="ECO:0008006" key="6">
    <source>
        <dbReference type="Google" id="ProtNLM"/>
    </source>
</evidence>
<dbReference type="InterPro" id="IPR036465">
    <property type="entry name" value="vWFA_dom_sf"/>
</dbReference>
<dbReference type="PANTHER" id="PTHR38730:SF1">
    <property type="entry name" value="SLL7028 PROTEIN"/>
    <property type="match status" value="1"/>
</dbReference>
<gene>
    <name evidence="4" type="ORF">vBDshPR2C_21</name>
</gene>
<feature type="domain" description="VWA-like" evidence="2">
    <location>
        <begin position="321"/>
        <end position="432"/>
    </location>
</feature>
<feature type="region of interest" description="Disordered" evidence="1">
    <location>
        <begin position="1"/>
        <end position="38"/>
    </location>
</feature>
<dbReference type="Pfam" id="PF13203">
    <property type="entry name" value="DUF2201_N"/>
    <property type="match status" value="1"/>
</dbReference>
<evidence type="ECO:0000259" key="2">
    <source>
        <dbReference type="Pfam" id="PF09967"/>
    </source>
</evidence>
<feature type="region of interest" description="Disordered" evidence="1">
    <location>
        <begin position="287"/>
        <end position="310"/>
    </location>
</feature>
<dbReference type="PANTHER" id="PTHR38730">
    <property type="entry name" value="SLL7028 PROTEIN"/>
    <property type="match status" value="1"/>
</dbReference>
<feature type="domain" description="Putative metallopeptidase" evidence="3">
    <location>
        <begin position="73"/>
        <end position="302"/>
    </location>
</feature>
<evidence type="ECO:0000313" key="5">
    <source>
        <dbReference type="Proteomes" id="UP000031205"/>
    </source>
</evidence>
<evidence type="ECO:0000313" key="4">
    <source>
        <dbReference type="EMBL" id="AID16901.1"/>
    </source>
</evidence>
<dbReference type="Proteomes" id="UP000031205">
    <property type="component" value="Segment"/>
</dbReference>
<dbReference type="InterPro" id="IPR025154">
    <property type="entry name" value="Put_metallopeptidase_dom"/>
</dbReference>
<dbReference type="Pfam" id="PF09967">
    <property type="entry name" value="DUF2201"/>
    <property type="match status" value="1"/>
</dbReference>
<evidence type="ECO:0000256" key="1">
    <source>
        <dbReference type="SAM" id="MobiDB-lite"/>
    </source>
</evidence>